<keyword evidence="2" id="KW-1185">Reference proteome</keyword>
<dbReference type="EMBL" id="QTSX02000727">
    <property type="protein sequence ID" value="KAJ9086256.1"/>
    <property type="molecule type" value="Genomic_DNA"/>
</dbReference>
<comment type="caution">
    <text evidence="1">The sequence shown here is derived from an EMBL/GenBank/DDBJ whole genome shotgun (WGS) entry which is preliminary data.</text>
</comment>
<evidence type="ECO:0000313" key="2">
    <source>
        <dbReference type="Proteomes" id="UP001165960"/>
    </source>
</evidence>
<gene>
    <name evidence="1" type="ORF">DSO57_1006140</name>
</gene>
<organism evidence="1 2">
    <name type="scientific">Entomophthora muscae</name>
    <dbReference type="NCBI Taxonomy" id="34485"/>
    <lineage>
        <taxon>Eukaryota</taxon>
        <taxon>Fungi</taxon>
        <taxon>Fungi incertae sedis</taxon>
        <taxon>Zoopagomycota</taxon>
        <taxon>Entomophthoromycotina</taxon>
        <taxon>Entomophthoromycetes</taxon>
        <taxon>Entomophthorales</taxon>
        <taxon>Entomophthoraceae</taxon>
        <taxon>Entomophthora</taxon>
    </lineage>
</organism>
<dbReference type="Proteomes" id="UP001165960">
    <property type="component" value="Unassembled WGS sequence"/>
</dbReference>
<reference evidence="1" key="1">
    <citation type="submission" date="2022-04" db="EMBL/GenBank/DDBJ databases">
        <title>Genome of the entomopathogenic fungus Entomophthora muscae.</title>
        <authorList>
            <person name="Elya C."/>
            <person name="Lovett B.R."/>
            <person name="Lee E."/>
            <person name="Macias A.M."/>
            <person name="Hajek A.E."/>
            <person name="De Bivort B.L."/>
            <person name="Kasson M.T."/>
            <person name="De Fine Licht H.H."/>
            <person name="Stajich J.E."/>
        </authorList>
    </citation>
    <scope>NUCLEOTIDE SEQUENCE</scope>
    <source>
        <strain evidence="1">Berkeley</strain>
    </source>
</reference>
<accession>A0ACC2UHN4</accession>
<protein>
    <submittedName>
        <fullName evidence="1">Uncharacterized protein</fullName>
    </submittedName>
</protein>
<proteinExistence type="predicted"/>
<name>A0ACC2UHN4_9FUNG</name>
<sequence length="81" mass="8575">MRPSFVSIIASGAWAGGMGRIVGGTDVTPQFKYPWLAAIFRYGGACLRRHDAAAKQGADGSPLCWWGVWAARASRSSATST</sequence>
<evidence type="ECO:0000313" key="1">
    <source>
        <dbReference type="EMBL" id="KAJ9086256.1"/>
    </source>
</evidence>